<organism evidence="1 2">
    <name type="scientific">Calditerricola satsumensis</name>
    <dbReference type="NCBI Taxonomy" id="373054"/>
    <lineage>
        <taxon>Bacteria</taxon>
        <taxon>Bacillati</taxon>
        <taxon>Bacillota</taxon>
        <taxon>Bacilli</taxon>
        <taxon>Bacillales</taxon>
        <taxon>Bacillaceae</taxon>
        <taxon>Calditerricola</taxon>
    </lineage>
</organism>
<comment type="caution">
    <text evidence="1">The sequence shown here is derived from an EMBL/GenBank/DDBJ whole genome shotgun (WGS) entry which is preliminary data.</text>
</comment>
<protein>
    <submittedName>
        <fullName evidence="1">Uncharacterized protein</fullName>
    </submittedName>
</protein>
<reference evidence="1" key="2">
    <citation type="submission" date="2020-09" db="EMBL/GenBank/DDBJ databases">
        <authorList>
            <person name="Sun Q."/>
            <person name="Ohkuma M."/>
        </authorList>
    </citation>
    <scope>NUCLEOTIDE SEQUENCE</scope>
    <source>
        <strain evidence="1">JCM 14719</strain>
    </source>
</reference>
<evidence type="ECO:0000313" key="2">
    <source>
        <dbReference type="Proteomes" id="UP000637720"/>
    </source>
</evidence>
<accession>A0A8J3FCE8</accession>
<sequence>MVEEKKPFIEALIHGGDVVWVTYVDGQRRQCTERGKFLYIVGDAAVFVSQREGRPIVLHFRRILRIEPPHRGVRGEA</sequence>
<proteinExistence type="predicted"/>
<dbReference type="EMBL" id="BMOF01000049">
    <property type="protein sequence ID" value="GGK05873.1"/>
    <property type="molecule type" value="Genomic_DNA"/>
</dbReference>
<name>A0A8J3FCE8_9BACI</name>
<reference evidence="1" key="1">
    <citation type="journal article" date="2014" name="Int. J. Syst. Evol. Microbiol.">
        <title>Complete genome sequence of Corynebacterium casei LMG S-19264T (=DSM 44701T), isolated from a smear-ripened cheese.</title>
        <authorList>
            <consortium name="US DOE Joint Genome Institute (JGI-PGF)"/>
            <person name="Walter F."/>
            <person name="Albersmeier A."/>
            <person name="Kalinowski J."/>
            <person name="Ruckert C."/>
        </authorList>
    </citation>
    <scope>NUCLEOTIDE SEQUENCE</scope>
    <source>
        <strain evidence="1">JCM 14719</strain>
    </source>
</reference>
<dbReference type="AlphaFoldDB" id="A0A8J3FCE8"/>
<evidence type="ECO:0000313" key="1">
    <source>
        <dbReference type="EMBL" id="GGK05873.1"/>
    </source>
</evidence>
<dbReference type="RefSeq" id="WP_054670437.1">
    <property type="nucleotide sequence ID" value="NZ_BMOF01000049.1"/>
</dbReference>
<dbReference type="Proteomes" id="UP000637720">
    <property type="component" value="Unassembled WGS sequence"/>
</dbReference>
<gene>
    <name evidence="1" type="ORF">GCM10007043_19860</name>
</gene>
<keyword evidence="2" id="KW-1185">Reference proteome</keyword>